<keyword evidence="5 6" id="KW-0539">Nucleus</keyword>
<dbReference type="PROSITE" id="PS51504">
    <property type="entry name" value="H15"/>
    <property type="match status" value="1"/>
</dbReference>
<dbReference type="Gramene" id="ERN14461">
    <property type="protein sequence ID" value="ERN14461"/>
    <property type="gene ID" value="AMTR_s00185p00055680"/>
</dbReference>
<dbReference type="GO" id="GO:0045910">
    <property type="term" value="P:negative regulation of DNA recombination"/>
    <property type="evidence" value="ECO:0000318"/>
    <property type="project" value="GO_Central"/>
</dbReference>
<dbReference type="EMBL" id="KI392548">
    <property type="protein sequence ID" value="ERN14461.1"/>
    <property type="molecule type" value="Genomic_DNA"/>
</dbReference>
<evidence type="ECO:0000256" key="7">
    <source>
        <dbReference type="SAM" id="MobiDB-lite"/>
    </source>
</evidence>
<dbReference type="Pfam" id="PF00538">
    <property type="entry name" value="Linker_histone"/>
    <property type="match status" value="1"/>
</dbReference>
<dbReference type="AlphaFoldDB" id="U5CMT7"/>
<dbReference type="Proteomes" id="UP000017836">
    <property type="component" value="Unassembled WGS sequence"/>
</dbReference>
<dbReference type="Gene3D" id="1.10.10.10">
    <property type="entry name" value="Winged helix-like DNA-binding domain superfamily/Winged helix DNA-binding domain"/>
    <property type="match status" value="1"/>
</dbReference>
<dbReference type="OMA" id="TARPPYF"/>
<dbReference type="CDD" id="cd00073">
    <property type="entry name" value="H15"/>
    <property type="match status" value="1"/>
</dbReference>
<evidence type="ECO:0000256" key="1">
    <source>
        <dbReference type="ARBA" id="ARBA00004123"/>
    </source>
</evidence>
<feature type="domain" description="H15" evidence="8">
    <location>
        <begin position="53"/>
        <end position="123"/>
    </location>
</feature>
<dbReference type="GO" id="GO:0000786">
    <property type="term" value="C:nucleosome"/>
    <property type="evidence" value="ECO:0007669"/>
    <property type="project" value="InterPro"/>
</dbReference>
<dbReference type="PRINTS" id="PR00624">
    <property type="entry name" value="HISTONEH5"/>
</dbReference>
<dbReference type="PANTHER" id="PTHR11467:SF36">
    <property type="entry name" value="HISTONE 24-RELATED"/>
    <property type="match status" value="1"/>
</dbReference>
<dbReference type="InterPro" id="IPR036388">
    <property type="entry name" value="WH-like_DNA-bd_sf"/>
</dbReference>
<organism evidence="9 10">
    <name type="scientific">Amborella trichopoda</name>
    <dbReference type="NCBI Taxonomy" id="13333"/>
    <lineage>
        <taxon>Eukaryota</taxon>
        <taxon>Viridiplantae</taxon>
        <taxon>Streptophyta</taxon>
        <taxon>Embryophyta</taxon>
        <taxon>Tracheophyta</taxon>
        <taxon>Spermatophyta</taxon>
        <taxon>Magnoliopsida</taxon>
        <taxon>Amborellales</taxon>
        <taxon>Amborellaceae</taxon>
        <taxon>Amborella</taxon>
    </lineage>
</organism>
<feature type="region of interest" description="Disordered" evidence="7">
    <location>
        <begin position="32"/>
        <end position="54"/>
    </location>
</feature>
<accession>U5CMT7</accession>
<reference evidence="10" key="1">
    <citation type="journal article" date="2013" name="Science">
        <title>The Amborella genome and the evolution of flowering plants.</title>
        <authorList>
            <consortium name="Amborella Genome Project"/>
        </authorList>
    </citation>
    <scope>NUCLEOTIDE SEQUENCE [LARGE SCALE GENOMIC DNA]</scope>
</reference>
<dbReference type="OrthoDB" id="1110759at2759"/>
<dbReference type="GO" id="GO:0030261">
    <property type="term" value="P:chromosome condensation"/>
    <property type="evidence" value="ECO:0000318"/>
    <property type="project" value="GO_Central"/>
</dbReference>
<gene>
    <name evidence="9" type="ORF">AMTR_s00185p00055680</name>
</gene>
<dbReference type="eggNOG" id="ENOG502RZJS">
    <property type="taxonomic scope" value="Eukaryota"/>
</dbReference>
<evidence type="ECO:0000256" key="3">
    <source>
        <dbReference type="ARBA" id="ARBA00022454"/>
    </source>
</evidence>
<evidence type="ECO:0000256" key="5">
    <source>
        <dbReference type="ARBA" id="ARBA00023242"/>
    </source>
</evidence>
<feature type="compositionally biased region" description="Basic and acidic residues" evidence="7">
    <location>
        <begin position="32"/>
        <end position="45"/>
    </location>
</feature>
<feature type="compositionally biased region" description="Low complexity" evidence="7">
    <location>
        <begin position="151"/>
        <end position="162"/>
    </location>
</feature>
<dbReference type="InterPro" id="IPR005818">
    <property type="entry name" value="Histone_H1/H5_H15"/>
</dbReference>
<dbReference type="GO" id="GO:0006334">
    <property type="term" value="P:nucleosome assembly"/>
    <property type="evidence" value="ECO:0007669"/>
    <property type="project" value="InterPro"/>
</dbReference>
<protein>
    <recommendedName>
        <fullName evidence="8">H15 domain-containing protein</fullName>
    </recommendedName>
</protein>
<dbReference type="PANTHER" id="PTHR11467">
    <property type="entry name" value="HISTONE H1"/>
    <property type="match status" value="1"/>
</dbReference>
<evidence type="ECO:0000256" key="2">
    <source>
        <dbReference type="ARBA" id="ARBA00004286"/>
    </source>
</evidence>
<dbReference type="GO" id="GO:0003690">
    <property type="term" value="F:double-stranded DNA binding"/>
    <property type="evidence" value="ECO:0000318"/>
    <property type="project" value="GO_Central"/>
</dbReference>
<comment type="subcellular location">
    <subcellularLocation>
        <location evidence="2">Chromosome</location>
    </subcellularLocation>
    <subcellularLocation>
        <location evidence="1 6">Nucleus</location>
    </subcellularLocation>
</comment>
<dbReference type="GO" id="GO:0031492">
    <property type="term" value="F:nucleosomal DNA binding"/>
    <property type="evidence" value="ECO:0000318"/>
    <property type="project" value="GO_Central"/>
</dbReference>
<comment type="similarity">
    <text evidence="6">Belongs to the histone H1/H5 family.</text>
</comment>
<feature type="region of interest" description="Disordered" evidence="7">
    <location>
        <begin position="124"/>
        <end position="206"/>
    </location>
</feature>
<keyword evidence="3 6" id="KW-0158">Chromosome</keyword>
<dbReference type="HOGENOM" id="CLU_052897_5_1_1"/>
<dbReference type="GO" id="GO:0005634">
    <property type="term" value="C:nucleus"/>
    <property type="evidence" value="ECO:0000318"/>
    <property type="project" value="GO_Central"/>
</dbReference>
<evidence type="ECO:0000259" key="8">
    <source>
        <dbReference type="PROSITE" id="PS51504"/>
    </source>
</evidence>
<dbReference type="GO" id="GO:0009414">
    <property type="term" value="P:response to water deprivation"/>
    <property type="evidence" value="ECO:0007669"/>
    <property type="project" value="EnsemblPlants"/>
</dbReference>
<name>U5CMT7_AMBTC</name>
<evidence type="ECO:0000256" key="4">
    <source>
        <dbReference type="ARBA" id="ARBA00023125"/>
    </source>
</evidence>
<evidence type="ECO:0000313" key="9">
    <source>
        <dbReference type="EMBL" id="ERN14461.1"/>
    </source>
</evidence>
<dbReference type="SUPFAM" id="SSF46785">
    <property type="entry name" value="Winged helix' DNA-binding domain"/>
    <property type="match status" value="1"/>
</dbReference>
<keyword evidence="10" id="KW-1185">Reference proteome</keyword>
<evidence type="ECO:0000256" key="6">
    <source>
        <dbReference type="RuleBase" id="RU003894"/>
    </source>
</evidence>
<dbReference type="InterPro" id="IPR036390">
    <property type="entry name" value="WH_DNA-bd_sf"/>
</dbReference>
<dbReference type="SMART" id="SM00526">
    <property type="entry name" value="H15"/>
    <property type="match status" value="1"/>
</dbReference>
<dbReference type="GO" id="GO:0030527">
    <property type="term" value="F:structural constituent of chromatin"/>
    <property type="evidence" value="ECO:0007669"/>
    <property type="project" value="InterPro"/>
</dbReference>
<dbReference type="STRING" id="13333.U5CMT7"/>
<proteinExistence type="inferred from homology"/>
<evidence type="ECO:0000313" key="10">
    <source>
        <dbReference type="Proteomes" id="UP000017836"/>
    </source>
</evidence>
<feature type="compositionally biased region" description="Low complexity" evidence="7">
    <location>
        <begin position="171"/>
        <end position="193"/>
    </location>
</feature>
<dbReference type="InterPro" id="IPR005819">
    <property type="entry name" value="H1/H5"/>
</dbReference>
<keyword evidence="4 6" id="KW-0238">DNA-binding</keyword>
<sequence>MASVENPEPEVDMAASSEAPVEVAVVAEKPASKPVKEKKVKVPKEKKPKTTAAHPPYFQMIKEAILALKEKGGSSPYAIAKFMEGKYKAVLLGNFKKMLALQLKNHAAKGKLVKVKASYNLVEEVKKEAPAKKPTKKPVTTASKKPKAQKKSAASAPKASSKPLKKKTTSVKKSPAPKRAAPAKPKQPKSIKSVKSPVAKKARKVA</sequence>